<name>A0A844TPL6_9BRAD</name>
<dbReference type="OrthoDB" id="8223684at2"/>
<keyword evidence="1" id="KW-0812">Transmembrane</keyword>
<evidence type="ECO:0000256" key="1">
    <source>
        <dbReference type="SAM" id="Phobius"/>
    </source>
</evidence>
<evidence type="ECO:0008006" key="4">
    <source>
        <dbReference type="Google" id="ProtNLM"/>
    </source>
</evidence>
<feature type="transmembrane region" description="Helical" evidence="1">
    <location>
        <begin position="20"/>
        <end position="41"/>
    </location>
</feature>
<dbReference type="SUPFAM" id="SSF53335">
    <property type="entry name" value="S-adenosyl-L-methionine-dependent methyltransferases"/>
    <property type="match status" value="1"/>
</dbReference>
<comment type="caution">
    <text evidence="2">The sequence shown here is derived from an EMBL/GenBank/DDBJ whole genome shotgun (WGS) entry which is preliminary data.</text>
</comment>
<accession>A0A844TPL6</accession>
<proteinExistence type="predicted"/>
<keyword evidence="1" id="KW-0472">Membrane</keyword>
<dbReference type="RefSeq" id="WP_157335695.1">
    <property type="nucleotide sequence ID" value="NZ_JANADL010000003.1"/>
</dbReference>
<keyword evidence="3" id="KW-1185">Reference proteome</keyword>
<dbReference type="Proteomes" id="UP000449969">
    <property type="component" value="Unassembled WGS sequence"/>
</dbReference>
<evidence type="ECO:0000313" key="3">
    <source>
        <dbReference type="Proteomes" id="UP000449969"/>
    </source>
</evidence>
<dbReference type="InterPro" id="IPR029063">
    <property type="entry name" value="SAM-dependent_MTases_sf"/>
</dbReference>
<reference evidence="2 3" key="1">
    <citation type="submission" date="2019-12" db="EMBL/GenBank/DDBJ databases">
        <title>Draft genome sequences Bradyrhizobium cajani AMBPC1010, Bradyrhizobium pachyrhizi AMBPC1040 and Bradyrhizobium yuanmingense ALSPC3051, three plant growth promoting strains isolated from nodules of Cajanus cajan L. in Dominican Republic.</title>
        <authorList>
            <person name="Flores-Felix J.D."/>
            <person name="Araujo J."/>
            <person name="Diaz-Alcantara C."/>
            <person name="Gonzalez-Andres F."/>
            <person name="Velazquez E."/>
        </authorList>
    </citation>
    <scope>NUCLEOTIDE SEQUENCE [LARGE SCALE GENOMIC DNA]</scope>
    <source>
        <strain evidence="2 3">1010</strain>
    </source>
</reference>
<evidence type="ECO:0000313" key="2">
    <source>
        <dbReference type="EMBL" id="MVT77754.1"/>
    </source>
</evidence>
<dbReference type="AlphaFoldDB" id="A0A844TPL6"/>
<sequence>MARMVGPFPWEKVPGRLFQHIARLFLCIALFAVVGHCPGMLARILRLLPTSTIEGYEHPELVSEIFAKTVAAEPAGEWPEIRDTATVLDFGGACGIHYKLARREAPFIRWAVVETPAMVRQAAQLETDHLRFFESIEAAATWLGTIDLMHSNGAVQYTPSPIEMVRRLADLGAERMQWKRLFFSEEPIAERQRSMLIENGPQSERRFRLSTKAVAYERKSLSRSEFEAAHGAYRVESSGPDWFTFVR</sequence>
<protein>
    <recommendedName>
        <fullName evidence="4">Methyltransferase, TIGR04325 family</fullName>
    </recommendedName>
</protein>
<keyword evidence="1" id="KW-1133">Transmembrane helix</keyword>
<dbReference type="EMBL" id="WQNE01000039">
    <property type="protein sequence ID" value="MVT77754.1"/>
    <property type="molecule type" value="Genomic_DNA"/>
</dbReference>
<gene>
    <name evidence="2" type="ORF">GPL20_32675</name>
</gene>
<organism evidence="2 3">
    <name type="scientific">Bradyrhizobium cajani</name>
    <dbReference type="NCBI Taxonomy" id="1928661"/>
    <lineage>
        <taxon>Bacteria</taxon>
        <taxon>Pseudomonadati</taxon>
        <taxon>Pseudomonadota</taxon>
        <taxon>Alphaproteobacteria</taxon>
        <taxon>Hyphomicrobiales</taxon>
        <taxon>Nitrobacteraceae</taxon>
        <taxon>Bradyrhizobium</taxon>
    </lineage>
</organism>